<reference evidence="2" key="1">
    <citation type="journal article" date="2018" name="Genome Announc.">
        <title>First complete genome sequence of Yersinia massiliensis.</title>
        <authorList>
            <person name="Thomas M.C."/>
            <person name="Arling V."/>
            <person name="Goji N."/>
            <person name="Janzen T.W."/>
            <person name="Duceppe M.-O."/>
            <person name="Mathews A."/>
            <person name="Carrillo C."/>
            <person name="Amoako K."/>
        </authorList>
    </citation>
    <scope>NUCLEOTIDE SEQUENCE [LARGE SCALE GENOMIC DNA]</scope>
    <source>
        <strain evidence="2">GTA</strain>
    </source>
</reference>
<evidence type="ECO:0000313" key="1">
    <source>
        <dbReference type="EMBL" id="AVX38510.1"/>
    </source>
</evidence>
<dbReference type="Proteomes" id="UP000240908">
    <property type="component" value="Chromosome"/>
</dbReference>
<name>A0ABM6UUR6_9GAMM</name>
<dbReference type="RefSeq" id="WP_108087794.1">
    <property type="nucleotide sequence ID" value="NZ_CP028487.1"/>
</dbReference>
<sequence>MSKYALVENGIVINVALWDGVEFNENDGTGWSPPEGVIAVKVKEGEFPNIGLGYEDGVFEQEFPDEVVIPSVTQQDS</sequence>
<protein>
    <recommendedName>
        <fullName evidence="3">Phage protein</fullName>
    </recommendedName>
</protein>
<keyword evidence="2" id="KW-1185">Reference proteome</keyword>
<gene>
    <name evidence="1" type="ORF">DA391_13055</name>
</gene>
<evidence type="ECO:0000313" key="2">
    <source>
        <dbReference type="Proteomes" id="UP000240908"/>
    </source>
</evidence>
<proteinExistence type="predicted"/>
<accession>A0ABM6UUR6</accession>
<dbReference type="EMBL" id="CP028487">
    <property type="protein sequence ID" value="AVX38510.1"/>
    <property type="molecule type" value="Genomic_DNA"/>
</dbReference>
<evidence type="ECO:0008006" key="3">
    <source>
        <dbReference type="Google" id="ProtNLM"/>
    </source>
</evidence>
<organism evidence="1 2">
    <name type="scientific">Yersinia massiliensis</name>
    <dbReference type="NCBI Taxonomy" id="419257"/>
    <lineage>
        <taxon>Bacteria</taxon>
        <taxon>Pseudomonadati</taxon>
        <taxon>Pseudomonadota</taxon>
        <taxon>Gammaproteobacteria</taxon>
        <taxon>Enterobacterales</taxon>
        <taxon>Yersiniaceae</taxon>
        <taxon>Yersinia</taxon>
    </lineage>
</organism>